<organism evidence="1 2">
    <name type="scientific">Pseudomonas cichorii</name>
    <dbReference type="NCBI Taxonomy" id="36746"/>
    <lineage>
        <taxon>Bacteria</taxon>
        <taxon>Pseudomonadati</taxon>
        <taxon>Pseudomonadota</taxon>
        <taxon>Gammaproteobacteria</taxon>
        <taxon>Pseudomonadales</taxon>
        <taxon>Pseudomonadaceae</taxon>
        <taxon>Pseudomonas</taxon>
    </lineage>
</organism>
<protein>
    <submittedName>
        <fullName evidence="1">Uncharacterized protein</fullName>
    </submittedName>
</protein>
<dbReference type="RefSeq" id="WP_025261385.1">
    <property type="nucleotide sequence ID" value="NZ_BLWA01000002.1"/>
</dbReference>
<keyword evidence="2" id="KW-1185">Reference proteome</keyword>
<reference evidence="1 2" key="1">
    <citation type="submission" date="2020-05" db="EMBL/GenBank/DDBJ databases">
        <title>Genetic diversity of Pseudomonas cichorii.</title>
        <authorList>
            <person name="Tani S."/>
            <person name="Yagi H."/>
            <person name="Hashimoto S."/>
            <person name="Iiyama K."/>
            <person name="Furuya N."/>
        </authorList>
    </citation>
    <scope>NUCLEOTIDE SEQUENCE [LARGE SCALE GENOMIC DNA]</scope>
    <source>
        <strain evidence="1 2">LMG 2162</strain>
    </source>
</reference>
<dbReference type="GeneID" id="45543846"/>
<evidence type="ECO:0000313" key="2">
    <source>
        <dbReference type="Proteomes" id="UP000614982"/>
    </source>
</evidence>
<sequence>MEMLQMRSFKPEGIDQARVWLGEARKAFNGKVTPGLLDSPTFTQPAGSLIPAEIFGPGAFNTKLSLAKALDKAIKTSGLDEKALENDQGFWSWMAIQFADRFVTTKGSFGEDALWVYEYGNWRKVYRHKMAPLWLVYRSHRENPQCLQAVLSIPVNKTGEVFEQMMSRKWIVLSPGIMTLVTKLYFEEQKGILKKGSGGKGEGAARRLSTVLDQLRLTYDIEDLSWDALAEMLPNDFKRFV</sequence>
<comment type="caution">
    <text evidence="1">The sequence shown here is derived from an EMBL/GenBank/DDBJ whole genome shotgun (WGS) entry which is preliminary data.</text>
</comment>
<gene>
    <name evidence="1" type="ORF">PSCICP_10860</name>
</gene>
<dbReference type="Proteomes" id="UP000614982">
    <property type="component" value="Unassembled WGS sequence"/>
</dbReference>
<evidence type="ECO:0000313" key="1">
    <source>
        <dbReference type="EMBL" id="GFM91114.1"/>
    </source>
</evidence>
<name>A0ABQ1DJK7_PSECI</name>
<proteinExistence type="predicted"/>
<dbReference type="EMBL" id="BLWA01000002">
    <property type="protein sequence ID" value="GFM91114.1"/>
    <property type="molecule type" value="Genomic_DNA"/>
</dbReference>
<accession>A0ABQ1DJK7</accession>